<dbReference type="EMBL" id="BAAAGX010000020">
    <property type="protein sequence ID" value="GAA0260164.1"/>
    <property type="molecule type" value="Genomic_DNA"/>
</dbReference>
<evidence type="ECO:0000313" key="1">
    <source>
        <dbReference type="EMBL" id="GAA0260164.1"/>
    </source>
</evidence>
<evidence type="ECO:0008006" key="3">
    <source>
        <dbReference type="Google" id="ProtNLM"/>
    </source>
</evidence>
<dbReference type="Gene3D" id="3.30.497.10">
    <property type="entry name" value="Antithrombin, subunit I, domain 2"/>
    <property type="match status" value="1"/>
</dbReference>
<keyword evidence="2" id="KW-1185">Reference proteome</keyword>
<sequence>MVWPGLDHFGEVDVKGETGAMGSPNAVAAYASRLHAALGSSHHVASPLGAWLVLALAAPAATGAERSALEEALGSPAEEAAARASALLANPHPLVAAAAAVWARDRTPASDAWIDALGPAVERGPIPSPSEADAWARDHTHGLIDRFPLTLDPRTVLVLASALGTDVSWTVPFGTAPAAALGDTAWTVSTVLRAPDGHDVRIVADAEAGDVAVHTAQAEPVEGWSDGLRVVSVIGAPDVAPAAVLAAAHRAALSGVRAYSLFDLPLGDGHSWTLTEEQAPVRSESGRAEAYDAVLPAWTASSDHDLLADAGLGFDAAGTAVARLFGSALDVAARQVARAEYTRVGFRAAAVTAMAWMTSAPPPPRPGVLRTATVRFGRPYAVVAVARQPEGPWHGLPVFSAWVADATEAS</sequence>
<reference evidence="2" key="1">
    <citation type="journal article" date="2019" name="Int. J. Syst. Evol. Microbiol.">
        <title>The Global Catalogue of Microorganisms (GCM) 10K type strain sequencing project: providing services to taxonomists for standard genome sequencing and annotation.</title>
        <authorList>
            <consortium name="The Broad Institute Genomics Platform"/>
            <consortium name="The Broad Institute Genome Sequencing Center for Infectious Disease"/>
            <person name="Wu L."/>
            <person name="Ma J."/>
        </authorList>
    </citation>
    <scope>NUCLEOTIDE SEQUENCE [LARGE SCALE GENOMIC DNA]</scope>
    <source>
        <strain evidence="2">JCM 10425</strain>
    </source>
</reference>
<evidence type="ECO:0000313" key="2">
    <source>
        <dbReference type="Proteomes" id="UP001500967"/>
    </source>
</evidence>
<dbReference type="SUPFAM" id="SSF56574">
    <property type="entry name" value="Serpins"/>
    <property type="match status" value="1"/>
</dbReference>
<dbReference type="InterPro" id="IPR036186">
    <property type="entry name" value="Serpin_sf"/>
</dbReference>
<organism evidence="1 2">
    <name type="scientific">Cryptosporangium japonicum</name>
    <dbReference type="NCBI Taxonomy" id="80872"/>
    <lineage>
        <taxon>Bacteria</taxon>
        <taxon>Bacillati</taxon>
        <taxon>Actinomycetota</taxon>
        <taxon>Actinomycetes</taxon>
        <taxon>Cryptosporangiales</taxon>
        <taxon>Cryptosporangiaceae</taxon>
        <taxon>Cryptosporangium</taxon>
    </lineage>
</organism>
<accession>A0ABP3EDM8</accession>
<comment type="caution">
    <text evidence="1">The sequence shown here is derived from an EMBL/GenBank/DDBJ whole genome shotgun (WGS) entry which is preliminary data.</text>
</comment>
<dbReference type="InterPro" id="IPR042178">
    <property type="entry name" value="Serpin_sf_1"/>
</dbReference>
<protein>
    <recommendedName>
        <fullName evidence="3">Serpin (Serine protease inhibitor)</fullName>
    </recommendedName>
</protein>
<proteinExistence type="predicted"/>
<gene>
    <name evidence="1" type="ORF">GCM10009539_51990</name>
</gene>
<dbReference type="Proteomes" id="UP001500967">
    <property type="component" value="Unassembled WGS sequence"/>
</dbReference>
<name>A0ABP3EDM8_9ACTN</name>